<feature type="signal peptide" evidence="2">
    <location>
        <begin position="1"/>
        <end position="26"/>
    </location>
</feature>
<feature type="region of interest" description="Disordered" evidence="1">
    <location>
        <begin position="98"/>
        <end position="148"/>
    </location>
</feature>
<feature type="compositionally biased region" description="Acidic residues" evidence="1">
    <location>
        <begin position="105"/>
        <end position="117"/>
    </location>
</feature>
<sequence length="148" mass="15912">MTNPFLLPAIILLAIVFVLLLPVLNGIGSYKLTPSASSKTPAGARKKHFTTSDSDDDDADDDDTSSAVTSGRSSSGSSAGRLKFKLANGKARKIKRALNSRAERDEEESDVDDDVLLDDQASRLRKVRTTKSRPVAAAQPGQYANYEV</sequence>
<keyword evidence="2" id="KW-0732">Signal</keyword>
<evidence type="ECO:0000256" key="2">
    <source>
        <dbReference type="SAM" id="SignalP"/>
    </source>
</evidence>
<dbReference type="GeneID" id="90038998"/>
<gene>
    <name evidence="3" type="ORF">BZA70DRAFT_283749</name>
</gene>
<feature type="compositionally biased region" description="Low complexity" evidence="1">
    <location>
        <begin position="65"/>
        <end position="81"/>
    </location>
</feature>
<feature type="region of interest" description="Disordered" evidence="1">
    <location>
        <begin position="32"/>
        <end position="84"/>
    </location>
</feature>
<evidence type="ECO:0000313" key="3">
    <source>
        <dbReference type="EMBL" id="KAK7203057.1"/>
    </source>
</evidence>
<organism evidence="3 4">
    <name type="scientific">Myxozyma melibiosi</name>
    <dbReference type="NCBI Taxonomy" id="54550"/>
    <lineage>
        <taxon>Eukaryota</taxon>
        <taxon>Fungi</taxon>
        <taxon>Dikarya</taxon>
        <taxon>Ascomycota</taxon>
        <taxon>Saccharomycotina</taxon>
        <taxon>Lipomycetes</taxon>
        <taxon>Lipomycetales</taxon>
        <taxon>Lipomycetaceae</taxon>
        <taxon>Myxozyma</taxon>
    </lineage>
</organism>
<dbReference type="RefSeq" id="XP_064766090.1">
    <property type="nucleotide sequence ID" value="XM_064913486.1"/>
</dbReference>
<dbReference type="EMBL" id="JBBJBU010000013">
    <property type="protein sequence ID" value="KAK7203057.1"/>
    <property type="molecule type" value="Genomic_DNA"/>
</dbReference>
<reference evidence="3 4" key="1">
    <citation type="submission" date="2024-03" db="EMBL/GenBank/DDBJ databases">
        <title>Genome-scale model development and genomic sequencing of the oleaginous clade Lipomyces.</title>
        <authorList>
            <consortium name="Lawrence Berkeley National Laboratory"/>
            <person name="Czajka J.J."/>
            <person name="Han Y."/>
            <person name="Kim J."/>
            <person name="Mondo S.J."/>
            <person name="Hofstad B.A."/>
            <person name="Robles A."/>
            <person name="Haridas S."/>
            <person name="Riley R."/>
            <person name="LaButti K."/>
            <person name="Pangilinan J."/>
            <person name="Andreopoulos W."/>
            <person name="Lipzen A."/>
            <person name="Yan J."/>
            <person name="Wang M."/>
            <person name="Ng V."/>
            <person name="Grigoriev I.V."/>
            <person name="Spatafora J.W."/>
            <person name="Magnuson J.K."/>
            <person name="Baker S.E."/>
            <person name="Pomraning K.R."/>
        </authorList>
    </citation>
    <scope>NUCLEOTIDE SEQUENCE [LARGE SCALE GENOMIC DNA]</scope>
    <source>
        <strain evidence="3 4">Phaff 52-87</strain>
    </source>
</reference>
<feature type="compositionally biased region" description="Acidic residues" evidence="1">
    <location>
        <begin position="53"/>
        <end position="64"/>
    </location>
</feature>
<keyword evidence="4" id="KW-1185">Reference proteome</keyword>
<name>A0ABR1EZV7_9ASCO</name>
<accession>A0ABR1EZV7</accession>
<protein>
    <submittedName>
        <fullName evidence="3">Uncharacterized protein</fullName>
    </submittedName>
</protein>
<comment type="caution">
    <text evidence="3">The sequence shown here is derived from an EMBL/GenBank/DDBJ whole genome shotgun (WGS) entry which is preliminary data.</text>
</comment>
<evidence type="ECO:0000256" key="1">
    <source>
        <dbReference type="SAM" id="MobiDB-lite"/>
    </source>
</evidence>
<evidence type="ECO:0000313" key="4">
    <source>
        <dbReference type="Proteomes" id="UP001498771"/>
    </source>
</evidence>
<proteinExistence type="predicted"/>
<feature type="chain" id="PRO_5045363401" evidence="2">
    <location>
        <begin position="27"/>
        <end position="148"/>
    </location>
</feature>
<dbReference type="Proteomes" id="UP001498771">
    <property type="component" value="Unassembled WGS sequence"/>
</dbReference>